<evidence type="ECO:0000256" key="1">
    <source>
        <dbReference type="ARBA" id="ARBA00004167"/>
    </source>
</evidence>
<evidence type="ECO:0000256" key="8">
    <source>
        <dbReference type="ARBA" id="ARBA00023004"/>
    </source>
</evidence>
<proteinExistence type="inferred from homology"/>
<evidence type="ECO:0000256" key="9">
    <source>
        <dbReference type="ARBA" id="ARBA00023033"/>
    </source>
</evidence>
<evidence type="ECO:0000256" key="5">
    <source>
        <dbReference type="ARBA" id="ARBA00022723"/>
    </source>
</evidence>
<evidence type="ECO:0000256" key="6">
    <source>
        <dbReference type="ARBA" id="ARBA00022989"/>
    </source>
</evidence>
<evidence type="ECO:0000256" key="4">
    <source>
        <dbReference type="ARBA" id="ARBA00022692"/>
    </source>
</evidence>
<organism evidence="11 12">
    <name type="scientific">Citrullus colocynthis</name>
    <name type="common">colocynth</name>
    <dbReference type="NCBI Taxonomy" id="252529"/>
    <lineage>
        <taxon>Eukaryota</taxon>
        <taxon>Viridiplantae</taxon>
        <taxon>Streptophyta</taxon>
        <taxon>Embryophyta</taxon>
        <taxon>Tracheophyta</taxon>
        <taxon>Spermatophyta</taxon>
        <taxon>Magnoliopsida</taxon>
        <taxon>eudicotyledons</taxon>
        <taxon>Gunneridae</taxon>
        <taxon>Pentapetalae</taxon>
        <taxon>rosids</taxon>
        <taxon>fabids</taxon>
        <taxon>Cucurbitales</taxon>
        <taxon>Cucurbitaceae</taxon>
        <taxon>Benincaseae</taxon>
        <taxon>Citrullus</taxon>
    </lineage>
</organism>
<keyword evidence="3" id="KW-0349">Heme</keyword>
<dbReference type="InterPro" id="IPR050665">
    <property type="entry name" value="Cytochrome_P450_Monooxygen"/>
</dbReference>
<evidence type="ECO:0000256" key="3">
    <source>
        <dbReference type="ARBA" id="ARBA00022617"/>
    </source>
</evidence>
<dbReference type="Pfam" id="PF00067">
    <property type="entry name" value="p450"/>
    <property type="match status" value="1"/>
</dbReference>
<dbReference type="PANTHER" id="PTHR24282">
    <property type="entry name" value="CYTOCHROME P450 FAMILY MEMBER"/>
    <property type="match status" value="1"/>
</dbReference>
<comment type="similarity">
    <text evidence="2">Belongs to the cytochrome P450 family.</text>
</comment>
<name>A0ABP0ZEJ5_9ROSI</name>
<dbReference type="SUPFAM" id="SSF48264">
    <property type="entry name" value="Cytochrome P450"/>
    <property type="match status" value="1"/>
</dbReference>
<evidence type="ECO:0000256" key="7">
    <source>
        <dbReference type="ARBA" id="ARBA00023002"/>
    </source>
</evidence>
<keyword evidence="12" id="KW-1185">Reference proteome</keyword>
<dbReference type="InterPro" id="IPR001128">
    <property type="entry name" value="Cyt_P450"/>
</dbReference>
<accession>A0ABP0ZEJ5</accession>
<evidence type="ECO:0000313" key="12">
    <source>
        <dbReference type="Proteomes" id="UP001642487"/>
    </source>
</evidence>
<reference evidence="11 12" key="1">
    <citation type="submission" date="2024-03" db="EMBL/GenBank/DDBJ databases">
        <authorList>
            <person name="Gkanogiannis A."/>
            <person name="Becerra Lopez-Lavalle L."/>
        </authorList>
    </citation>
    <scope>NUCLEOTIDE SEQUENCE [LARGE SCALE GENOMIC DNA]</scope>
</reference>
<sequence length="243" mass="27810">MISQRKIFETFPLDKEHRRPFYYSNWTSKLFPHLELWRNRHGQNFVYSSGTIQIVCVKEMSLSTSLWGSLIPCGRIVGRYWASAFRLQVAQFGFIRGRSLLLNYSLIKSREQLCEIQCDQGIISGCDEVMLYYAHPNLQARVGSEVLQCCQHRPINADTIKNMKMLTIMIQEALKLYPPAVFATRQALENIKIQNIMISKGMNVQIPMSEIGQWIPQSLQESTGLITCRSGSAPECGRAKTLQ</sequence>
<keyword evidence="6" id="KW-1133">Transmembrane helix</keyword>
<protein>
    <recommendedName>
        <fullName evidence="13">Cytochrome P450</fullName>
    </recommendedName>
</protein>
<comment type="subcellular location">
    <subcellularLocation>
        <location evidence="1">Membrane</location>
        <topology evidence="1">Single-pass membrane protein</topology>
    </subcellularLocation>
</comment>
<dbReference type="Proteomes" id="UP001642487">
    <property type="component" value="Chromosome 9"/>
</dbReference>
<evidence type="ECO:0000256" key="2">
    <source>
        <dbReference type="ARBA" id="ARBA00010617"/>
    </source>
</evidence>
<evidence type="ECO:0000313" key="11">
    <source>
        <dbReference type="EMBL" id="CAK9329315.1"/>
    </source>
</evidence>
<keyword evidence="10" id="KW-0472">Membrane</keyword>
<dbReference type="InterPro" id="IPR036396">
    <property type="entry name" value="Cyt_P450_sf"/>
</dbReference>
<dbReference type="EMBL" id="OZ021743">
    <property type="protein sequence ID" value="CAK9329315.1"/>
    <property type="molecule type" value="Genomic_DNA"/>
</dbReference>
<keyword evidence="9" id="KW-0503">Monooxygenase</keyword>
<evidence type="ECO:0008006" key="13">
    <source>
        <dbReference type="Google" id="ProtNLM"/>
    </source>
</evidence>
<dbReference type="Gene3D" id="1.10.630.10">
    <property type="entry name" value="Cytochrome P450"/>
    <property type="match status" value="1"/>
</dbReference>
<dbReference type="PANTHER" id="PTHR24282:SF26">
    <property type="entry name" value="CYTOCHROME P450"/>
    <property type="match status" value="1"/>
</dbReference>
<gene>
    <name evidence="11" type="ORF">CITCOLO1_LOCUS21760</name>
</gene>
<keyword evidence="5" id="KW-0479">Metal-binding</keyword>
<evidence type="ECO:0000256" key="10">
    <source>
        <dbReference type="ARBA" id="ARBA00023136"/>
    </source>
</evidence>
<keyword evidence="4" id="KW-0812">Transmembrane</keyword>
<keyword evidence="7" id="KW-0560">Oxidoreductase</keyword>
<keyword evidence="8" id="KW-0408">Iron</keyword>